<dbReference type="GO" id="GO:0008236">
    <property type="term" value="F:serine-type peptidase activity"/>
    <property type="evidence" value="ECO:0000318"/>
    <property type="project" value="GO_Central"/>
</dbReference>
<dbReference type="CDD" id="cd00190">
    <property type="entry name" value="Tryp_SPc"/>
    <property type="match status" value="1"/>
</dbReference>
<reference evidence="8 9" key="1">
    <citation type="journal article" date="2008" name="Nature">
        <title>Genome analysis of the platypus reveals unique signatures of evolution.</title>
        <authorList>
            <person name="Warren W.C."/>
            <person name="Hillier L.W."/>
            <person name="Marshall Graves J.A."/>
            <person name="Birney E."/>
            <person name="Ponting C.P."/>
            <person name="Grutzner F."/>
            <person name="Belov K."/>
            <person name="Miller W."/>
            <person name="Clarke L."/>
            <person name="Chinwalla A.T."/>
            <person name="Yang S.P."/>
            <person name="Heger A."/>
            <person name="Locke D.P."/>
            <person name="Miethke P."/>
            <person name="Waters P.D."/>
            <person name="Veyrunes F."/>
            <person name="Fulton L."/>
            <person name="Fulton B."/>
            <person name="Graves T."/>
            <person name="Wallis J."/>
            <person name="Puente X.S."/>
            <person name="Lopez-Otin C."/>
            <person name="Ordonez G.R."/>
            <person name="Eichler E.E."/>
            <person name="Chen L."/>
            <person name="Cheng Z."/>
            <person name="Deakin J.E."/>
            <person name="Alsop A."/>
            <person name="Thompson K."/>
            <person name="Kirby P."/>
            <person name="Papenfuss A.T."/>
            <person name="Wakefield M.J."/>
            <person name="Olender T."/>
            <person name="Lancet D."/>
            <person name="Huttley G.A."/>
            <person name="Smit A.F."/>
            <person name="Pask A."/>
            <person name="Temple-Smith P."/>
            <person name="Batzer M.A."/>
            <person name="Walker J.A."/>
            <person name="Konkel M.K."/>
            <person name="Harris R.S."/>
            <person name="Whittington C.M."/>
            <person name="Wong E.S."/>
            <person name="Gemmell N.J."/>
            <person name="Buschiazzo E."/>
            <person name="Vargas Jentzsch I.M."/>
            <person name="Merkel A."/>
            <person name="Schmitz J."/>
            <person name="Zemann A."/>
            <person name="Churakov G."/>
            <person name="Kriegs J.O."/>
            <person name="Brosius J."/>
            <person name="Murchison E.P."/>
            <person name="Sachidanandam R."/>
            <person name="Smith C."/>
            <person name="Hannon G.J."/>
            <person name="Tsend-Ayush E."/>
            <person name="McMillan D."/>
            <person name="Attenborough R."/>
            <person name="Rens W."/>
            <person name="Ferguson-Smith M."/>
            <person name="Lefevre C.M."/>
            <person name="Sharp J.A."/>
            <person name="Nicholas K.R."/>
            <person name="Ray D.A."/>
            <person name="Kube M."/>
            <person name="Reinhardt R."/>
            <person name="Pringle T.H."/>
            <person name="Taylor J."/>
            <person name="Jones R.C."/>
            <person name="Nixon B."/>
            <person name="Dacheux J.L."/>
            <person name="Niwa H."/>
            <person name="Sekita Y."/>
            <person name="Huang X."/>
            <person name="Stark A."/>
            <person name="Kheradpour P."/>
            <person name="Kellis M."/>
            <person name="Flicek P."/>
            <person name="Chen Y."/>
            <person name="Webber C."/>
            <person name="Hardison R."/>
            <person name="Nelson J."/>
            <person name="Hallsworth-Pepin K."/>
            <person name="Delehaunty K."/>
            <person name="Markovic C."/>
            <person name="Minx P."/>
            <person name="Feng Y."/>
            <person name="Kremitzki C."/>
            <person name="Mitreva M."/>
            <person name="Glasscock J."/>
            <person name="Wylie T."/>
            <person name="Wohldmann P."/>
            <person name="Thiru P."/>
            <person name="Nhan M.N."/>
            <person name="Pohl C.S."/>
            <person name="Smith S.M."/>
            <person name="Hou S."/>
            <person name="Nefedov M."/>
            <person name="de Jong P.J."/>
            <person name="Renfree M.B."/>
            <person name="Mardis E.R."/>
            <person name="Wilson R.K."/>
        </authorList>
    </citation>
    <scope>NUCLEOTIDE SEQUENCE [LARGE SCALE GENOMIC DNA]</scope>
    <source>
        <strain evidence="8 9">Glennie</strain>
    </source>
</reference>
<evidence type="ECO:0000256" key="5">
    <source>
        <dbReference type="RuleBase" id="RU363034"/>
    </source>
</evidence>
<evidence type="ECO:0000313" key="8">
    <source>
        <dbReference type="Ensembl" id="ENSOANP00000024937.2"/>
    </source>
</evidence>
<feature type="domain" description="Peptidase S1" evidence="7">
    <location>
        <begin position="38"/>
        <end position="292"/>
    </location>
</feature>
<name>F7ENA0_ORNAN</name>
<keyword evidence="2" id="KW-0732">Signal</keyword>
<keyword evidence="1 5" id="KW-0645">Protease</keyword>
<dbReference type="GeneTree" id="ENSGT00940000164686"/>
<keyword evidence="5" id="KW-0720">Serine protease</keyword>
<evidence type="ECO:0000256" key="6">
    <source>
        <dbReference type="SAM" id="MobiDB-lite"/>
    </source>
</evidence>
<dbReference type="InterPro" id="IPR033116">
    <property type="entry name" value="TRYPSIN_SER"/>
</dbReference>
<sequence>MGTGGTRTTDGVSSSHGDDLQSLGSRVVCGQSHISNRVVGGENAKDGEWPWQISLFWGDGHQCGGSLLTTSWVLTAAHCVFQKETSSFSVILGANNLDPISPDGVTHKVKQILVHPKYTGNVAESSDIALLELSEPVSFTEKIRPICIADASSRPASGTPCWATGWGSPVLGGTLPPPVVLQKVQVPLIYREACDNLYHQPYQSSSTHLSPRGGDEVPEDPIVLEGMICAGYPEGQRDVCHGDSGGPLSCPVNGVWVLTGVVSFGVACGSPSHPGIYADVATYSSWIVENVSQGNGN</sequence>
<dbReference type="AlphaFoldDB" id="F7ENA0"/>
<evidence type="ECO:0000256" key="4">
    <source>
        <dbReference type="ARBA" id="ARBA00023157"/>
    </source>
</evidence>
<reference evidence="8" key="3">
    <citation type="submission" date="2025-09" db="UniProtKB">
        <authorList>
            <consortium name="Ensembl"/>
        </authorList>
    </citation>
    <scope>IDENTIFICATION</scope>
    <source>
        <strain evidence="8">Glennie</strain>
    </source>
</reference>
<dbReference type="InterPro" id="IPR009003">
    <property type="entry name" value="Peptidase_S1_PA"/>
</dbReference>
<feature type="compositionally biased region" description="Polar residues" evidence="6">
    <location>
        <begin position="1"/>
        <end position="15"/>
    </location>
</feature>
<dbReference type="PROSITE" id="PS00134">
    <property type="entry name" value="TRYPSIN_HIS"/>
    <property type="match status" value="1"/>
</dbReference>
<dbReference type="Pfam" id="PF00089">
    <property type="entry name" value="Trypsin"/>
    <property type="match status" value="1"/>
</dbReference>
<evidence type="ECO:0000256" key="3">
    <source>
        <dbReference type="ARBA" id="ARBA00022801"/>
    </source>
</evidence>
<evidence type="ECO:0000256" key="2">
    <source>
        <dbReference type="ARBA" id="ARBA00022729"/>
    </source>
</evidence>
<dbReference type="PANTHER" id="PTHR24253">
    <property type="entry name" value="TRANSMEMBRANE PROTEASE SERINE"/>
    <property type="match status" value="1"/>
</dbReference>
<organism evidence="8 9">
    <name type="scientific">Ornithorhynchus anatinus</name>
    <name type="common">Duckbill platypus</name>
    <dbReference type="NCBI Taxonomy" id="9258"/>
    <lineage>
        <taxon>Eukaryota</taxon>
        <taxon>Metazoa</taxon>
        <taxon>Chordata</taxon>
        <taxon>Craniata</taxon>
        <taxon>Vertebrata</taxon>
        <taxon>Euteleostomi</taxon>
        <taxon>Mammalia</taxon>
        <taxon>Monotremata</taxon>
        <taxon>Ornithorhynchidae</taxon>
        <taxon>Ornithorhynchus</taxon>
    </lineage>
</organism>
<keyword evidence="3 5" id="KW-0378">Hydrolase</keyword>
<dbReference type="InterPro" id="IPR043504">
    <property type="entry name" value="Peptidase_S1_PA_chymotrypsin"/>
</dbReference>
<dbReference type="GO" id="GO:0004252">
    <property type="term" value="F:serine-type endopeptidase activity"/>
    <property type="evidence" value="ECO:0007669"/>
    <property type="project" value="InterPro"/>
</dbReference>
<dbReference type="Proteomes" id="UP000002279">
    <property type="component" value="Chromosome 2"/>
</dbReference>
<evidence type="ECO:0000259" key="7">
    <source>
        <dbReference type="PROSITE" id="PS50240"/>
    </source>
</evidence>
<dbReference type="InterPro" id="IPR018114">
    <property type="entry name" value="TRYPSIN_HIS"/>
</dbReference>
<dbReference type="InterPro" id="IPR001254">
    <property type="entry name" value="Trypsin_dom"/>
</dbReference>
<dbReference type="HOGENOM" id="CLU_004497_0_1_1"/>
<dbReference type="InterPro" id="IPR001314">
    <property type="entry name" value="Peptidase_S1A"/>
</dbReference>
<reference evidence="8" key="2">
    <citation type="submission" date="2025-08" db="UniProtKB">
        <authorList>
            <consortium name="Ensembl"/>
        </authorList>
    </citation>
    <scope>IDENTIFICATION</scope>
    <source>
        <strain evidence="8">Glennie</strain>
    </source>
</reference>
<dbReference type="OMA" id="GQWSLLG"/>
<dbReference type="PROSITE" id="PS50240">
    <property type="entry name" value="TRYPSIN_DOM"/>
    <property type="match status" value="1"/>
</dbReference>
<dbReference type="SMART" id="SM00020">
    <property type="entry name" value="Tryp_SPc"/>
    <property type="match status" value="1"/>
</dbReference>
<dbReference type="PANTHER" id="PTHR24253:SF58">
    <property type="entry name" value="SERINE PROTEASE 33"/>
    <property type="match status" value="1"/>
</dbReference>
<gene>
    <name evidence="8" type="primary">LOC100084707</name>
</gene>
<dbReference type="eggNOG" id="KOG3627">
    <property type="taxonomic scope" value="Eukaryota"/>
</dbReference>
<feature type="region of interest" description="Disordered" evidence="6">
    <location>
        <begin position="1"/>
        <end position="22"/>
    </location>
</feature>
<evidence type="ECO:0000256" key="1">
    <source>
        <dbReference type="ARBA" id="ARBA00022670"/>
    </source>
</evidence>
<accession>F7ENA0</accession>
<protein>
    <recommendedName>
        <fullName evidence="7">Peptidase S1 domain-containing protein</fullName>
    </recommendedName>
</protein>
<dbReference type="PROSITE" id="PS00135">
    <property type="entry name" value="TRYPSIN_SER"/>
    <property type="match status" value="1"/>
</dbReference>
<dbReference type="GO" id="GO:0006508">
    <property type="term" value="P:proteolysis"/>
    <property type="evidence" value="ECO:0007669"/>
    <property type="project" value="UniProtKB-KW"/>
</dbReference>
<dbReference type="InParanoid" id="F7ENA0"/>
<evidence type="ECO:0000313" key="9">
    <source>
        <dbReference type="Proteomes" id="UP000002279"/>
    </source>
</evidence>
<dbReference type="Gene3D" id="2.40.10.10">
    <property type="entry name" value="Trypsin-like serine proteases"/>
    <property type="match status" value="1"/>
</dbReference>
<dbReference type="Ensembl" id="ENSOANT00000024941.2">
    <property type="protein sequence ID" value="ENSOANP00000024937.2"/>
    <property type="gene ID" value="ENSOANG00000015817.3"/>
</dbReference>
<proteinExistence type="predicted"/>
<dbReference type="STRING" id="9258.ENSOANP00000024937"/>
<dbReference type="SUPFAM" id="SSF50494">
    <property type="entry name" value="Trypsin-like serine proteases"/>
    <property type="match status" value="1"/>
</dbReference>
<dbReference type="PRINTS" id="PR00722">
    <property type="entry name" value="CHYMOTRYPSIN"/>
</dbReference>
<keyword evidence="9" id="KW-1185">Reference proteome</keyword>
<dbReference type="FunFam" id="2.40.10.10:FF:000024">
    <property type="entry name" value="Serine protease 53"/>
    <property type="match status" value="1"/>
</dbReference>
<keyword evidence="4" id="KW-1015">Disulfide bond</keyword>